<dbReference type="InterPro" id="IPR050832">
    <property type="entry name" value="Bact_Acetyltransf"/>
</dbReference>
<dbReference type="PANTHER" id="PTHR43877">
    <property type="entry name" value="AMINOALKYLPHOSPHONATE N-ACETYLTRANSFERASE-RELATED-RELATED"/>
    <property type="match status" value="1"/>
</dbReference>
<geneLocation type="plasmid" evidence="5">
    <name>pMSR2A</name>
</geneLocation>
<dbReference type="InterPro" id="IPR000182">
    <property type="entry name" value="GNAT_dom"/>
</dbReference>
<feature type="domain" description="N-acetyltransferase" evidence="3">
    <location>
        <begin position="11"/>
        <end position="153"/>
    </location>
</feature>
<dbReference type="RefSeq" id="WP_208726475.1">
    <property type="nucleotide sequence ID" value="NZ_CP024637.1"/>
</dbReference>
<evidence type="ECO:0000313" key="4">
    <source>
        <dbReference type="EMBL" id="MDO6407082.1"/>
    </source>
</evidence>
<reference evidence="6" key="1">
    <citation type="submission" date="2017-11" db="EMBL/GenBank/DDBJ databases">
        <title>Genome sequence of Pantoea sp. MSR2.</title>
        <authorList>
            <person name="Nascimento F.X."/>
        </authorList>
    </citation>
    <scope>NUCLEOTIDE SEQUENCE [LARGE SCALE GENOMIC DNA]</scope>
    <source>
        <strain evidence="6">MSR2</strain>
        <plasmid evidence="6">pmsr2a</plasmid>
    </source>
</reference>
<reference evidence="5" key="2">
    <citation type="journal article" date="2020" name="Environ. Microbiol.">
        <title>The extreme plant-growth-promoting properties of Pantoea phytobeneficialis MSR2 revealed by functional and genomic analysis.</title>
        <authorList>
            <person name="Nascimento F.X."/>
            <person name="Hernandez A.G."/>
            <person name="Glick B.R."/>
            <person name="Rossi M.J."/>
        </authorList>
    </citation>
    <scope>NUCLEOTIDE SEQUENCE</scope>
    <source>
        <strain evidence="5">MSR2</strain>
    </source>
</reference>
<dbReference type="Gene3D" id="3.40.630.30">
    <property type="match status" value="1"/>
</dbReference>
<dbReference type="EMBL" id="CP024637">
    <property type="protein sequence ID" value="QGR09058.1"/>
    <property type="molecule type" value="Genomic_DNA"/>
</dbReference>
<keyword evidence="2" id="KW-0012">Acyltransferase</keyword>
<gene>
    <name evidence="5" type="ORF">CTZ24_21635</name>
    <name evidence="4" type="ORF">Q3404_10880</name>
</gene>
<evidence type="ECO:0000259" key="3">
    <source>
        <dbReference type="PROSITE" id="PS51186"/>
    </source>
</evidence>
<dbReference type="KEGG" id="ppho:CTZ24_21635"/>
<evidence type="ECO:0000256" key="1">
    <source>
        <dbReference type="ARBA" id="ARBA00022679"/>
    </source>
</evidence>
<geneLocation type="plasmid" evidence="6">
    <name>pmsr2a</name>
</geneLocation>
<evidence type="ECO:0000256" key="2">
    <source>
        <dbReference type="ARBA" id="ARBA00023315"/>
    </source>
</evidence>
<keyword evidence="1" id="KW-0808">Transferase</keyword>
<dbReference type="PROSITE" id="PS51186">
    <property type="entry name" value="GNAT"/>
    <property type="match status" value="1"/>
</dbReference>
<dbReference type="InterPro" id="IPR016181">
    <property type="entry name" value="Acyl_CoA_acyltransferase"/>
</dbReference>
<dbReference type="SUPFAM" id="SSF55729">
    <property type="entry name" value="Acyl-CoA N-acyltransferases (Nat)"/>
    <property type="match status" value="1"/>
</dbReference>
<evidence type="ECO:0000313" key="5">
    <source>
        <dbReference type="EMBL" id="QGR09058.1"/>
    </source>
</evidence>
<dbReference type="GO" id="GO:0016747">
    <property type="term" value="F:acyltransferase activity, transferring groups other than amino-acyl groups"/>
    <property type="evidence" value="ECO:0007669"/>
    <property type="project" value="InterPro"/>
</dbReference>
<dbReference type="EMBL" id="JAUOOM010000009">
    <property type="protein sequence ID" value="MDO6407082.1"/>
    <property type="molecule type" value="Genomic_DNA"/>
</dbReference>
<dbReference type="Pfam" id="PF00583">
    <property type="entry name" value="Acetyltransf_1"/>
    <property type="match status" value="1"/>
</dbReference>
<dbReference type="Proteomes" id="UP001171299">
    <property type="component" value="Unassembled WGS sequence"/>
</dbReference>
<evidence type="ECO:0000313" key="7">
    <source>
        <dbReference type="Proteomes" id="UP001171299"/>
    </source>
</evidence>
<dbReference type="AlphaFoldDB" id="A0AAP9KRI8"/>
<keyword evidence="7" id="KW-1185">Reference proteome</keyword>
<proteinExistence type="predicted"/>
<sequence>MQISSLQQQPALITPLTQLLFREWAAYPNWNNPGQIEARLQARNLPSVKTLTLVATAADGALMASASLIQHELTDVVEREFWLGEVITAPEHRGKGVGSALISRMITEARARNISALWLYTPDQQALYQRFGWQDVEQREVDGDRVSVMMLRL</sequence>
<organism evidence="5 6">
    <name type="scientific">Pantoea phytobeneficialis</name>
    <dbReference type="NCBI Taxonomy" id="2052056"/>
    <lineage>
        <taxon>Bacteria</taxon>
        <taxon>Pseudomonadati</taxon>
        <taxon>Pseudomonadota</taxon>
        <taxon>Gammaproteobacteria</taxon>
        <taxon>Enterobacterales</taxon>
        <taxon>Erwiniaceae</taxon>
        <taxon>Pantoea</taxon>
    </lineage>
</organism>
<keyword evidence="5" id="KW-0614">Plasmid</keyword>
<accession>A0AAP9KRI8</accession>
<reference evidence="4" key="3">
    <citation type="submission" date="2023-07" db="EMBL/GenBank/DDBJ databases">
        <title>The extreme plant-growth-promoting properties of Pantoea phytobeneficialis PF55 revealed by functional and genomic analysis.</title>
        <authorList>
            <person name="Nascimento F.X."/>
            <person name="Marcio R.J."/>
        </authorList>
    </citation>
    <scope>NUCLEOTIDE SEQUENCE</scope>
    <source>
        <strain evidence="4">PF55</strain>
    </source>
</reference>
<name>A0AAP9KRI8_9GAMM</name>
<dbReference type="CDD" id="cd04301">
    <property type="entry name" value="NAT_SF"/>
    <property type="match status" value="1"/>
</dbReference>
<dbReference type="Proteomes" id="UP000424872">
    <property type="component" value="Plasmid pMSR2A"/>
</dbReference>
<protein>
    <submittedName>
        <fullName evidence="5">GNAT family N-acetyltransferase</fullName>
    </submittedName>
</protein>
<evidence type="ECO:0000313" key="6">
    <source>
        <dbReference type="Proteomes" id="UP000424872"/>
    </source>
</evidence>